<evidence type="ECO:0000256" key="5">
    <source>
        <dbReference type="RuleBase" id="RU004504"/>
    </source>
</evidence>
<organism evidence="8 9">
    <name type="scientific">Actinokineospora terrae</name>
    <dbReference type="NCBI Taxonomy" id="155974"/>
    <lineage>
        <taxon>Bacteria</taxon>
        <taxon>Bacillati</taxon>
        <taxon>Actinomycetota</taxon>
        <taxon>Actinomycetes</taxon>
        <taxon>Pseudonocardiales</taxon>
        <taxon>Pseudonocardiaceae</taxon>
        <taxon>Actinokineospora</taxon>
    </lineage>
</organism>
<feature type="chain" id="PRO_5011520254" evidence="6">
    <location>
        <begin position="22"/>
        <end position="427"/>
    </location>
</feature>
<dbReference type="InterPro" id="IPR015424">
    <property type="entry name" value="PyrdxlP-dep_Trfase"/>
</dbReference>
<dbReference type="AlphaFoldDB" id="A0A1H9P1M6"/>
<dbReference type="PROSITE" id="PS51318">
    <property type="entry name" value="TAT"/>
    <property type="match status" value="1"/>
</dbReference>
<feature type="signal peptide" evidence="6">
    <location>
        <begin position="1"/>
        <end position="21"/>
    </location>
</feature>
<dbReference type="EMBL" id="FOGI01000003">
    <property type="protein sequence ID" value="SER41719.1"/>
    <property type="molecule type" value="Genomic_DNA"/>
</dbReference>
<dbReference type="PROSITE" id="PS51257">
    <property type="entry name" value="PROKAR_LIPOPROTEIN"/>
    <property type="match status" value="1"/>
</dbReference>
<reference evidence="9" key="1">
    <citation type="submission" date="2016-10" db="EMBL/GenBank/DDBJ databases">
        <authorList>
            <person name="Varghese N."/>
            <person name="Submissions S."/>
        </authorList>
    </citation>
    <scope>NUCLEOTIDE SEQUENCE [LARGE SCALE GENOMIC DNA]</scope>
    <source>
        <strain evidence="9">DSM 44260</strain>
    </source>
</reference>
<dbReference type="Pfam" id="PF00266">
    <property type="entry name" value="Aminotran_5"/>
    <property type="match status" value="1"/>
</dbReference>
<dbReference type="InterPro" id="IPR020578">
    <property type="entry name" value="Aminotrans_V_PyrdxlP_BS"/>
</dbReference>
<sequence length="427" mass="45354">MDLTRRRFLAAGSGLAVVAGAAACTAEVSATATPFNPADWGSVREQFPLTRDVRQFSAYVLAAPPRPVSDAIDRHRAGLDRDTHAYLDAQAGAAEDAVRAAAADYLGGRAEDIAFTDSTTMGLGLLYAGIRLSPGQHVLTTEHDFYSTHHALKLRGAEVRRVRLYDTAATASAEEIVTRLRAALTPETRVVAITWVHSVTGVKLPVRAIADAIATHNAALPPRQHALLCVDAVHALGVEAATPADLGCDFLISGTHKWLFGPRGTGIIWGRQGAWEAVAPVLPSFSGPAFDEWLNGTPAGPTTAEVVTPGGYHSFEYRWALAEAFRFHLAIGRDRVLARTRAQVDRVQAALREIPAITVVTPAAPELSAGIICFDVADTPPQAVVAALAAKGVSATVTPYNERHVRVGPSIVTSDDDVDALIRALRP</sequence>
<dbReference type="PANTHER" id="PTHR43586">
    <property type="entry name" value="CYSTEINE DESULFURASE"/>
    <property type="match status" value="1"/>
</dbReference>
<keyword evidence="9" id="KW-1185">Reference proteome</keyword>
<accession>A0A1H9P1M6</accession>
<keyword evidence="6" id="KW-0732">Signal</keyword>
<dbReference type="Gene3D" id="3.40.640.10">
    <property type="entry name" value="Type I PLP-dependent aspartate aminotransferase-like (Major domain)"/>
    <property type="match status" value="1"/>
</dbReference>
<dbReference type="PROSITE" id="PS00595">
    <property type="entry name" value="AA_TRANSFER_CLASS_5"/>
    <property type="match status" value="1"/>
</dbReference>
<dbReference type="SUPFAM" id="SSF53383">
    <property type="entry name" value="PLP-dependent transferases"/>
    <property type="match status" value="1"/>
</dbReference>
<dbReference type="InterPro" id="IPR000192">
    <property type="entry name" value="Aminotrans_V_dom"/>
</dbReference>
<name>A0A1H9P1M6_9PSEU</name>
<evidence type="ECO:0000313" key="9">
    <source>
        <dbReference type="Proteomes" id="UP000199051"/>
    </source>
</evidence>
<keyword evidence="8" id="KW-0456">Lyase</keyword>
<proteinExistence type="inferred from homology"/>
<dbReference type="GO" id="GO:0031071">
    <property type="term" value="F:cysteine desulfurase activity"/>
    <property type="evidence" value="ECO:0007669"/>
    <property type="project" value="UniProtKB-EC"/>
</dbReference>
<dbReference type="Proteomes" id="UP000199051">
    <property type="component" value="Unassembled WGS sequence"/>
</dbReference>
<evidence type="ECO:0000313" key="8">
    <source>
        <dbReference type="EMBL" id="SER41719.1"/>
    </source>
</evidence>
<dbReference type="GO" id="GO:0016829">
    <property type="term" value="F:lyase activity"/>
    <property type="evidence" value="ECO:0007669"/>
    <property type="project" value="UniProtKB-KW"/>
</dbReference>
<dbReference type="InterPro" id="IPR015421">
    <property type="entry name" value="PyrdxlP-dep_Trfase_major"/>
</dbReference>
<evidence type="ECO:0000256" key="6">
    <source>
        <dbReference type="SAM" id="SignalP"/>
    </source>
</evidence>
<evidence type="ECO:0000256" key="2">
    <source>
        <dbReference type="ARBA" id="ARBA00010447"/>
    </source>
</evidence>
<evidence type="ECO:0000256" key="1">
    <source>
        <dbReference type="ARBA" id="ARBA00001933"/>
    </source>
</evidence>
<gene>
    <name evidence="8" type="ORF">SAMN04487818_103230</name>
</gene>
<comment type="cofactor">
    <cofactor evidence="1 5">
        <name>pyridoxal 5'-phosphate</name>
        <dbReference type="ChEBI" id="CHEBI:597326"/>
    </cofactor>
</comment>
<dbReference type="STRING" id="155974.SAMN04487818_103230"/>
<evidence type="ECO:0000259" key="7">
    <source>
        <dbReference type="Pfam" id="PF00266"/>
    </source>
</evidence>
<dbReference type="InterPro" id="IPR006311">
    <property type="entry name" value="TAT_signal"/>
</dbReference>
<comment type="similarity">
    <text evidence="2">Belongs to the class-V pyridoxal-phosphate-dependent aminotransferase family. Csd subfamily.</text>
</comment>
<comment type="catalytic activity">
    <reaction evidence="4">
        <text>(sulfur carrier)-H + L-cysteine = (sulfur carrier)-SH + L-alanine</text>
        <dbReference type="Rhea" id="RHEA:43892"/>
        <dbReference type="Rhea" id="RHEA-COMP:14737"/>
        <dbReference type="Rhea" id="RHEA-COMP:14739"/>
        <dbReference type="ChEBI" id="CHEBI:29917"/>
        <dbReference type="ChEBI" id="CHEBI:35235"/>
        <dbReference type="ChEBI" id="CHEBI:57972"/>
        <dbReference type="ChEBI" id="CHEBI:64428"/>
        <dbReference type="EC" id="2.8.1.7"/>
    </reaction>
</comment>
<protein>
    <submittedName>
        <fullName evidence="8">Selenocysteine lyase/Cysteine desulfurase</fullName>
    </submittedName>
</protein>
<dbReference type="RefSeq" id="WP_092775686.1">
    <property type="nucleotide sequence ID" value="NZ_FOGI01000003.1"/>
</dbReference>
<keyword evidence="3" id="KW-0663">Pyridoxal phosphate</keyword>
<evidence type="ECO:0000256" key="3">
    <source>
        <dbReference type="ARBA" id="ARBA00022898"/>
    </source>
</evidence>
<dbReference type="Gene3D" id="3.90.1150.10">
    <property type="entry name" value="Aspartate Aminotransferase, domain 1"/>
    <property type="match status" value="1"/>
</dbReference>
<feature type="domain" description="Aminotransferase class V" evidence="7">
    <location>
        <begin position="86"/>
        <end position="394"/>
    </location>
</feature>
<evidence type="ECO:0000256" key="4">
    <source>
        <dbReference type="ARBA" id="ARBA00050776"/>
    </source>
</evidence>
<dbReference type="PANTHER" id="PTHR43586:SF8">
    <property type="entry name" value="CYSTEINE DESULFURASE 1, CHLOROPLASTIC"/>
    <property type="match status" value="1"/>
</dbReference>
<dbReference type="InterPro" id="IPR015422">
    <property type="entry name" value="PyrdxlP-dep_Trfase_small"/>
</dbReference>